<name>A0A7L5BYZ7_9RHOB</name>
<dbReference type="PROSITE" id="PS50928">
    <property type="entry name" value="ABC_TM1"/>
    <property type="match status" value="1"/>
</dbReference>
<dbReference type="RefSeq" id="WP_165099457.1">
    <property type="nucleotide sequence ID" value="NZ_CP049056.1"/>
</dbReference>
<dbReference type="GO" id="GO:0005886">
    <property type="term" value="C:plasma membrane"/>
    <property type="evidence" value="ECO:0007669"/>
    <property type="project" value="UniProtKB-SubCell"/>
</dbReference>
<protein>
    <submittedName>
        <fullName evidence="7">ABC transporter permease</fullName>
    </submittedName>
</protein>
<feature type="transmembrane region" description="Helical" evidence="5">
    <location>
        <begin position="47"/>
        <end position="69"/>
    </location>
</feature>
<organism evidence="7 8">
    <name type="scientific">Pikeienuella piscinae</name>
    <dbReference type="NCBI Taxonomy" id="2748098"/>
    <lineage>
        <taxon>Bacteria</taxon>
        <taxon>Pseudomonadati</taxon>
        <taxon>Pseudomonadota</taxon>
        <taxon>Alphaproteobacteria</taxon>
        <taxon>Rhodobacterales</taxon>
        <taxon>Paracoccaceae</taxon>
        <taxon>Pikeienuella</taxon>
    </lineage>
</organism>
<dbReference type="FunFam" id="1.10.3720.10:FF:000059">
    <property type="entry name" value="Oligopeptide ABC transporter, permease protein"/>
    <property type="match status" value="1"/>
</dbReference>
<feature type="transmembrane region" description="Helical" evidence="5">
    <location>
        <begin position="353"/>
        <end position="374"/>
    </location>
</feature>
<evidence type="ECO:0000256" key="4">
    <source>
        <dbReference type="ARBA" id="ARBA00023136"/>
    </source>
</evidence>
<dbReference type="InterPro" id="IPR025966">
    <property type="entry name" value="OppC_N"/>
</dbReference>
<dbReference type="Pfam" id="PF12911">
    <property type="entry name" value="OppC_N"/>
    <property type="match status" value="1"/>
</dbReference>
<dbReference type="EMBL" id="CP049056">
    <property type="protein sequence ID" value="QIE56343.1"/>
    <property type="molecule type" value="Genomic_DNA"/>
</dbReference>
<dbReference type="InterPro" id="IPR000515">
    <property type="entry name" value="MetI-like"/>
</dbReference>
<dbReference type="Pfam" id="PF00528">
    <property type="entry name" value="BPD_transp_1"/>
    <property type="match status" value="1"/>
</dbReference>
<dbReference type="SUPFAM" id="SSF161098">
    <property type="entry name" value="MetI-like"/>
    <property type="match status" value="1"/>
</dbReference>
<feature type="transmembrane region" description="Helical" evidence="5">
    <location>
        <begin position="228"/>
        <end position="258"/>
    </location>
</feature>
<evidence type="ECO:0000313" key="8">
    <source>
        <dbReference type="Proteomes" id="UP000503336"/>
    </source>
</evidence>
<evidence type="ECO:0000256" key="5">
    <source>
        <dbReference type="RuleBase" id="RU363032"/>
    </source>
</evidence>
<keyword evidence="2 5" id="KW-0812">Transmembrane</keyword>
<feature type="domain" description="ABC transmembrane type-1" evidence="6">
    <location>
        <begin position="179"/>
        <end position="375"/>
    </location>
</feature>
<dbReference type="KEGG" id="hdh:G5B40_13240"/>
<dbReference type="Gene3D" id="1.10.3720.10">
    <property type="entry name" value="MetI-like"/>
    <property type="match status" value="1"/>
</dbReference>
<gene>
    <name evidence="7" type="ORF">G5B40_13240</name>
</gene>
<keyword evidence="4 5" id="KW-0472">Membrane</keyword>
<dbReference type="Proteomes" id="UP000503336">
    <property type="component" value="Chromosome"/>
</dbReference>
<dbReference type="CDD" id="cd06261">
    <property type="entry name" value="TM_PBP2"/>
    <property type="match status" value="1"/>
</dbReference>
<comment type="similarity">
    <text evidence="5">Belongs to the binding-protein-dependent transport system permease family.</text>
</comment>
<evidence type="ECO:0000256" key="2">
    <source>
        <dbReference type="ARBA" id="ARBA00022692"/>
    </source>
</evidence>
<keyword evidence="8" id="KW-1185">Reference proteome</keyword>
<evidence type="ECO:0000259" key="6">
    <source>
        <dbReference type="PROSITE" id="PS50928"/>
    </source>
</evidence>
<dbReference type="AlphaFoldDB" id="A0A7L5BYZ7"/>
<dbReference type="PANTHER" id="PTHR43839:SF3">
    <property type="entry name" value="OLIGOPEPTIDE ABC TRANSPORTER, PERMEASE PROTEIN"/>
    <property type="match status" value="1"/>
</dbReference>
<dbReference type="InterPro" id="IPR035906">
    <property type="entry name" value="MetI-like_sf"/>
</dbReference>
<evidence type="ECO:0000256" key="1">
    <source>
        <dbReference type="ARBA" id="ARBA00004651"/>
    </source>
</evidence>
<feature type="transmembrane region" description="Helical" evidence="5">
    <location>
        <begin position="183"/>
        <end position="208"/>
    </location>
</feature>
<evidence type="ECO:0000313" key="7">
    <source>
        <dbReference type="EMBL" id="QIE56343.1"/>
    </source>
</evidence>
<dbReference type="PANTHER" id="PTHR43839">
    <property type="entry name" value="OPPC IN A BINDING PROTEIN-DEPENDENT TRANSPORT SYSTEM"/>
    <property type="match status" value="1"/>
</dbReference>
<keyword evidence="5" id="KW-0813">Transport</keyword>
<evidence type="ECO:0000256" key="3">
    <source>
        <dbReference type="ARBA" id="ARBA00022989"/>
    </source>
</evidence>
<dbReference type="GO" id="GO:0055085">
    <property type="term" value="P:transmembrane transport"/>
    <property type="evidence" value="ECO:0007669"/>
    <property type="project" value="InterPro"/>
</dbReference>
<sequence>MSTTDPDRHFVADDDYDEAADIQVLDRADLDAPTWLLICRRFMRHKLGVISAVYLLVIYLALPFIDFLAPYHYAERHEDHIYAPPQPVRLWAPEIDYFGLHTYTTVETFDRKTFQMTSKTNWDEPLPIPLFANCGTSYRLLGLIETNFRLICPPEEGTLFIFGTDRLGRDVHSRIMHGAQLSLTVGLIGVAVSFAIGLTLGGMAGYFGGIVDSLTMRAIEIIRSLPELPIWLALSAAIPANWGPVSVFFVISIILGLLDWPGLARAVRSKFLALREEDYVKAAELMGARPKRIIAVHMMPNFMSHLVASATLSIPAMILGETALSFLGLGLRPPAVSWGLMLNDALDLTVVEIYPWLLMPLVPVIMVVLAFSFLGDGLRDALDPYS</sequence>
<keyword evidence="3 5" id="KW-1133">Transmembrane helix</keyword>
<accession>A0A7L5BYZ7</accession>
<comment type="subcellular location">
    <subcellularLocation>
        <location evidence="1 5">Cell membrane</location>
        <topology evidence="1 5">Multi-pass membrane protein</topology>
    </subcellularLocation>
</comment>
<reference evidence="7 8" key="1">
    <citation type="submission" date="2020-02" db="EMBL/GenBank/DDBJ databases">
        <title>complete genome sequence of Rhodobacteraceae bacterium.</title>
        <authorList>
            <person name="Park J."/>
            <person name="Kim Y.-S."/>
            <person name="Kim K.-H."/>
        </authorList>
    </citation>
    <scope>NUCLEOTIDE SEQUENCE [LARGE SCALE GENOMIC DNA]</scope>
    <source>
        <strain evidence="7 8">RR4-56</strain>
    </source>
</reference>
<feature type="transmembrane region" description="Helical" evidence="5">
    <location>
        <begin position="306"/>
        <end position="333"/>
    </location>
</feature>
<proteinExistence type="inferred from homology"/>